<dbReference type="GO" id="GO:0006457">
    <property type="term" value="P:protein folding"/>
    <property type="evidence" value="ECO:0007669"/>
    <property type="project" value="InterPro"/>
</dbReference>
<accession>A0A5C3ETQ4</accession>
<dbReference type="Pfam" id="PF02996">
    <property type="entry name" value="Prefoldin"/>
    <property type="match status" value="1"/>
</dbReference>
<feature type="compositionally biased region" description="Low complexity" evidence="7">
    <location>
        <begin position="338"/>
        <end position="364"/>
    </location>
</feature>
<feature type="region of interest" description="Disordered" evidence="7">
    <location>
        <begin position="184"/>
        <end position="364"/>
    </location>
</feature>
<protein>
    <submittedName>
        <fullName evidence="8">Related to prefoldin subunit 3</fullName>
    </submittedName>
</protein>
<dbReference type="InterPro" id="IPR020428">
    <property type="entry name" value="PFA-DSPs"/>
</dbReference>
<name>A0A5C3ETQ4_9BASI</name>
<feature type="compositionally biased region" description="Basic and acidic residues" evidence="7">
    <location>
        <begin position="184"/>
        <end position="196"/>
    </location>
</feature>
<dbReference type="InterPro" id="IPR009053">
    <property type="entry name" value="Prefoldin"/>
</dbReference>
<dbReference type="Proteomes" id="UP000324022">
    <property type="component" value="Unassembled WGS sequence"/>
</dbReference>
<evidence type="ECO:0000256" key="3">
    <source>
        <dbReference type="ARBA" id="ARBA00011695"/>
    </source>
</evidence>
<dbReference type="InterPro" id="IPR029021">
    <property type="entry name" value="Prot-tyrosine_phosphatase-like"/>
</dbReference>
<evidence type="ECO:0000256" key="1">
    <source>
        <dbReference type="ARBA" id="ARBA00004496"/>
    </source>
</evidence>
<evidence type="ECO:0000256" key="2">
    <source>
        <dbReference type="ARBA" id="ARBA00010048"/>
    </source>
</evidence>
<keyword evidence="9" id="KW-1185">Reference proteome</keyword>
<feature type="compositionally biased region" description="Polar residues" evidence="7">
    <location>
        <begin position="1"/>
        <end position="21"/>
    </location>
</feature>
<dbReference type="AlphaFoldDB" id="A0A5C3ETQ4"/>
<feature type="compositionally biased region" description="Basic and acidic residues" evidence="7">
    <location>
        <begin position="218"/>
        <end position="247"/>
    </location>
</feature>
<evidence type="ECO:0000313" key="9">
    <source>
        <dbReference type="Proteomes" id="UP000324022"/>
    </source>
</evidence>
<feature type="compositionally biased region" description="Polar residues" evidence="7">
    <location>
        <begin position="257"/>
        <end position="267"/>
    </location>
</feature>
<dbReference type="FunFam" id="1.10.287.370:FF:000001">
    <property type="entry name" value="Prefoldin subunit 3"/>
    <property type="match status" value="1"/>
</dbReference>
<dbReference type="GO" id="GO:0016272">
    <property type="term" value="C:prefoldin complex"/>
    <property type="evidence" value="ECO:0007669"/>
    <property type="project" value="InterPro"/>
</dbReference>
<reference evidence="8 9" key="1">
    <citation type="submission" date="2018-03" db="EMBL/GenBank/DDBJ databases">
        <authorList>
            <person name="Guldener U."/>
        </authorList>
    </citation>
    <scope>NUCLEOTIDE SEQUENCE [LARGE SCALE GENOMIC DNA]</scope>
    <source>
        <strain evidence="8 9">NBRC100155</strain>
    </source>
</reference>
<keyword evidence="6" id="KW-0143">Chaperone</keyword>
<organism evidence="8 9">
    <name type="scientific">Ustilago trichophora</name>
    <dbReference type="NCBI Taxonomy" id="86804"/>
    <lineage>
        <taxon>Eukaryota</taxon>
        <taxon>Fungi</taxon>
        <taxon>Dikarya</taxon>
        <taxon>Basidiomycota</taxon>
        <taxon>Ustilaginomycotina</taxon>
        <taxon>Ustilaginomycetes</taxon>
        <taxon>Ustilaginales</taxon>
        <taxon>Ustilaginaceae</taxon>
        <taxon>Ustilago</taxon>
    </lineage>
</organism>
<keyword evidence="4" id="KW-0963">Cytoplasm</keyword>
<gene>
    <name evidence="8" type="ORF">UTRI_04395</name>
</gene>
<evidence type="ECO:0000256" key="4">
    <source>
        <dbReference type="ARBA" id="ARBA00022490"/>
    </source>
</evidence>
<dbReference type="SUPFAM" id="SSF46579">
    <property type="entry name" value="Prefoldin"/>
    <property type="match status" value="1"/>
</dbReference>
<keyword evidence="5" id="KW-0378">Hydrolase</keyword>
<dbReference type="CDD" id="cd23156">
    <property type="entry name" value="Prefoldin_3"/>
    <property type="match status" value="1"/>
</dbReference>
<evidence type="ECO:0000256" key="6">
    <source>
        <dbReference type="ARBA" id="ARBA00023186"/>
    </source>
</evidence>
<dbReference type="PANTHER" id="PTHR12409:SF0">
    <property type="entry name" value="PREFOLDIN SUBUNIT 3"/>
    <property type="match status" value="1"/>
</dbReference>
<dbReference type="SUPFAM" id="SSF52799">
    <property type="entry name" value="(Phosphotyrosine protein) phosphatases II"/>
    <property type="match status" value="1"/>
</dbReference>
<comment type="similarity">
    <text evidence="2">Belongs to the prefoldin subunit alpha family.</text>
</comment>
<dbReference type="PRINTS" id="PR01911">
    <property type="entry name" value="PFDSPHPHTASE"/>
</dbReference>
<dbReference type="PANTHER" id="PTHR12409">
    <property type="entry name" value="PREFOLDIN SUBUNIT 3"/>
    <property type="match status" value="1"/>
</dbReference>
<dbReference type="GO" id="GO:0005737">
    <property type="term" value="C:cytoplasm"/>
    <property type="evidence" value="ECO:0007669"/>
    <property type="project" value="UniProtKB-SubCell"/>
</dbReference>
<dbReference type="OrthoDB" id="6375174at2759"/>
<dbReference type="GO" id="GO:0015631">
    <property type="term" value="F:tubulin binding"/>
    <property type="evidence" value="ECO:0007669"/>
    <property type="project" value="TreeGrafter"/>
</dbReference>
<comment type="subunit">
    <text evidence="3">Heterohexamer of two PFD-alpha type and four PFD-beta type subunits.</text>
</comment>
<sequence>MSASSSAIAGPSQSRVETNSRGIPHAPFISNVQEYLGGPDEDVEPTLKKFQETMSKYKFMELNTAQRRRGLEDKIPDIRKTLQMVNFLKQKKNDPESIETTFELNDTLYAKAQLDPVDTVHLWLGANVMLEYPLDEAISLLTGKLSSAEKSLTTSKEDLDFLREQITIMEVNTARVHNWDVKRRRERREQLERDGLTEDGESVAAKKASQASSSSRWLSDDRDADERSRKSSERIELPKEEAAHRQPEASIGKTDLDQATTLATRGGTQEEADAAAQPTAPPVEDEKTDVAPETTHTTKTTDEQTSTVSSSPPKQVESAALETTKKPPSPIPTATSNPTSHPRPSLLPPSLTTPSTDPQSSSTLIVPPLNFSMVSRGIYRSGHPNERNFEFLRRLNLKSVLYLGTEDYRSNMTSWTSSQNITTFHLRLTINKEPLAEMDQSDVIQALEIILTPSNWPILIHCNKGKYRVGCIVGLLRRLQGWSHTSIFEEYSRFAGTKISDLEFIEVFDLSKVSLST</sequence>
<dbReference type="GO" id="GO:0016791">
    <property type="term" value="F:phosphatase activity"/>
    <property type="evidence" value="ECO:0007669"/>
    <property type="project" value="InterPro"/>
</dbReference>
<dbReference type="Gene3D" id="1.10.287.370">
    <property type="match status" value="1"/>
</dbReference>
<evidence type="ECO:0000313" key="8">
    <source>
        <dbReference type="EMBL" id="SPO32651.1"/>
    </source>
</evidence>
<dbReference type="Pfam" id="PF03162">
    <property type="entry name" value="Y_phosphatase2"/>
    <property type="match status" value="1"/>
</dbReference>
<evidence type="ECO:0000256" key="5">
    <source>
        <dbReference type="ARBA" id="ARBA00022801"/>
    </source>
</evidence>
<comment type="subcellular location">
    <subcellularLocation>
        <location evidence="1">Cytoplasm</location>
    </subcellularLocation>
</comment>
<dbReference type="Gene3D" id="3.90.190.10">
    <property type="entry name" value="Protein tyrosine phosphatase superfamily"/>
    <property type="match status" value="1"/>
</dbReference>
<dbReference type="InterPro" id="IPR004127">
    <property type="entry name" value="Prefoldin_subunit_alpha"/>
</dbReference>
<dbReference type="GO" id="GO:0007021">
    <property type="term" value="P:tubulin complex assembly"/>
    <property type="evidence" value="ECO:0007669"/>
    <property type="project" value="TreeGrafter"/>
</dbReference>
<dbReference type="InterPro" id="IPR016655">
    <property type="entry name" value="PFD3"/>
</dbReference>
<dbReference type="GO" id="GO:0007017">
    <property type="term" value="P:microtubule-based process"/>
    <property type="evidence" value="ECO:0007669"/>
    <property type="project" value="TreeGrafter"/>
</dbReference>
<feature type="compositionally biased region" description="Low complexity" evidence="7">
    <location>
        <begin position="202"/>
        <end position="217"/>
    </location>
</feature>
<dbReference type="EMBL" id="OOIN01000047">
    <property type="protein sequence ID" value="SPO32651.1"/>
    <property type="molecule type" value="Genomic_DNA"/>
</dbReference>
<evidence type="ECO:0000256" key="7">
    <source>
        <dbReference type="SAM" id="MobiDB-lite"/>
    </source>
</evidence>
<dbReference type="FunFam" id="3.90.190.10:FF:000035">
    <property type="entry name" value="Tyrosine phosphatase, putative"/>
    <property type="match status" value="1"/>
</dbReference>
<feature type="region of interest" description="Disordered" evidence="7">
    <location>
        <begin position="1"/>
        <end position="25"/>
    </location>
</feature>
<dbReference type="InterPro" id="IPR004861">
    <property type="entry name" value="Siw14-like"/>
</dbReference>
<feature type="compositionally biased region" description="Low complexity" evidence="7">
    <location>
        <begin position="294"/>
        <end position="307"/>
    </location>
</feature>
<proteinExistence type="inferred from homology"/>